<comment type="caution">
    <text evidence="3">The sequence shown here is derived from an EMBL/GenBank/DDBJ whole genome shotgun (WGS) entry which is preliminary data.</text>
</comment>
<evidence type="ECO:0000256" key="1">
    <source>
        <dbReference type="SAM" id="MobiDB-lite"/>
    </source>
</evidence>
<dbReference type="EMBL" id="JAGEUA010000003">
    <property type="protein sequence ID" value="KAL0992572.1"/>
    <property type="molecule type" value="Genomic_DNA"/>
</dbReference>
<evidence type="ECO:0000256" key="2">
    <source>
        <dbReference type="SAM" id="SignalP"/>
    </source>
</evidence>
<evidence type="ECO:0000313" key="3">
    <source>
        <dbReference type="EMBL" id="KAL0992572.1"/>
    </source>
</evidence>
<feature type="region of interest" description="Disordered" evidence="1">
    <location>
        <begin position="48"/>
        <end position="130"/>
    </location>
</feature>
<sequence>MENRIGLMFPVILVMTYLVMGAKVQAQIPGGPDLQGIPPQIAELIPPIPQQGQQGATGEQLDQWQQRRVGPRGGSRGEKEGDLVWGKGTWGTWEQGSYGKGGFGTWEGLKVGSDSGEEGQRQGGPGPEGS</sequence>
<feature type="non-terminal residue" evidence="3">
    <location>
        <position position="130"/>
    </location>
</feature>
<feature type="compositionally biased region" description="Polar residues" evidence="1">
    <location>
        <begin position="56"/>
        <end position="66"/>
    </location>
</feature>
<feature type="compositionally biased region" description="Gly residues" evidence="1">
    <location>
        <begin position="121"/>
        <end position="130"/>
    </location>
</feature>
<proteinExistence type="predicted"/>
<gene>
    <name evidence="3" type="ORF">UPYG_G00095130</name>
</gene>
<name>A0ABD0X3Q5_UMBPY</name>
<keyword evidence="2" id="KW-0732">Signal</keyword>
<reference evidence="3 4" key="1">
    <citation type="submission" date="2024-06" db="EMBL/GenBank/DDBJ databases">
        <authorList>
            <person name="Pan Q."/>
            <person name="Wen M."/>
            <person name="Jouanno E."/>
            <person name="Zahm M."/>
            <person name="Klopp C."/>
            <person name="Cabau C."/>
            <person name="Louis A."/>
            <person name="Berthelot C."/>
            <person name="Parey E."/>
            <person name="Roest Crollius H."/>
            <person name="Montfort J."/>
            <person name="Robinson-Rechavi M."/>
            <person name="Bouchez O."/>
            <person name="Lampietro C."/>
            <person name="Lopez Roques C."/>
            <person name="Donnadieu C."/>
            <person name="Postlethwait J."/>
            <person name="Bobe J."/>
            <person name="Verreycken H."/>
            <person name="Guiguen Y."/>
        </authorList>
    </citation>
    <scope>NUCLEOTIDE SEQUENCE [LARGE SCALE GENOMIC DNA]</scope>
    <source>
        <strain evidence="3">Up_M1</strain>
        <tissue evidence="3">Testis</tissue>
    </source>
</reference>
<dbReference type="Proteomes" id="UP001557470">
    <property type="component" value="Unassembled WGS sequence"/>
</dbReference>
<feature type="chain" id="PRO_5044783506" evidence="2">
    <location>
        <begin position="22"/>
        <end position="130"/>
    </location>
</feature>
<dbReference type="AlphaFoldDB" id="A0ABD0X3Q5"/>
<evidence type="ECO:0000313" key="4">
    <source>
        <dbReference type="Proteomes" id="UP001557470"/>
    </source>
</evidence>
<keyword evidence="4" id="KW-1185">Reference proteome</keyword>
<organism evidence="3 4">
    <name type="scientific">Umbra pygmaea</name>
    <name type="common">Eastern mudminnow</name>
    <dbReference type="NCBI Taxonomy" id="75934"/>
    <lineage>
        <taxon>Eukaryota</taxon>
        <taxon>Metazoa</taxon>
        <taxon>Chordata</taxon>
        <taxon>Craniata</taxon>
        <taxon>Vertebrata</taxon>
        <taxon>Euteleostomi</taxon>
        <taxon>Actinopterygii</taxon>
        <taxon>Neopterygii</taxon>
        <taxon>Teleostei</taxon>
        <taxon>Protacanthopterygii</taxon>
        <taxon>Esociformes</taxon>
        <taxon>Umbridae</taxon>
        <taxon>Umbra</taxon>
    </lineage>
</organism>
<feature type="signal peptide" evidence="2">
    <location>
        <begin position="1"/>
        <end position="21"/>
    </location>
</feature>
<accession>A0ABD0X3Q5</accession>
<protein>
    <submittedName>
        <fullName evidence="3">Uncharacterized protein</fullName>
    </submittedName>
</protein>